<reference evidence="1" key="1">
    <citation type="submission" date="2020-09" db="EMBL/GenBank/DDBJ databases">
        <title>Novel species of Mucilaginibacter isolated from a glacier on the Tibetan Plateau.</title>
        <authorList>
            <person name="Liu Q."/>
            <person name="Xin Y.-H."/>
        </authorList>
    </citation>
    <scope>NUCLEOTIDE SEQUENCE</scope>
    <source>
        <strain evidence="1">ZB1P21</strain>
    </source>
</reference>
<dbReference type="EMBL" id="JACWMX010000002">
    <property type="protein sequence ID" value="MBD1392621.1"/>
    <property type="molecule type" value="Genomic_DNA"/>
</dbReference>
<comment type="caution">
    <text evidence="1">The sequence shown here is derived from an EMBL/GenBank/DDBJ whole genome shotgun (WGS) entry which is preliminary data.</text>
</comment>
<dbReference type="AlphaFoldDB" id="A0A926S5C6"/>
<gene>
    <name evidence="1" type="ORF">IDJ76_05900</name>
</gene>
<name>A0A926S5C6_9SPHI</name>
<accession>A0A926S5C6</accession>
<protein>
    <recommendedName>
        <fullName evidence="3">ABM domain-containing protein</fullName>
    </recommendedName>
</protein>
<sequence>MGRIVIVAYKPKEDKADALRLLVKTHVPRLLKLGLVTDREPVIVESEDGTIVEIFEWLSAEAIQQAHSNLVVHQMWSEFAEVCDYVPLKTLNETANMFAEFKILE</sequence>
<evidence type="ECO:0000313" key="1">
    <source>
        <dbReference type="EMBL" id="MBD1392621.1"/>
    </source>
</evidence>
<dbReference type="RefSeq" id="WP_191161736.1">
    <property type="nucleotide sequence ID" value="NZ_JACWMX010000002.1"/>
</dbReference>
<evidence type="ECO:0008006" key="3">
    <source>
        <dbReference type="Google" id="ProtNLM"/>
    </source>
</evidence>
<evidence type="ECO:0000313" key="2">
    <source>
        <dbReference type="Proteomes" id="UP000619078"/>
    </source>
</evidence>
<dbReference type="Proteomes" id="UP000619078">
    <property type="component" value="Unassembled WGS sequence"/>
</dbReference>
<proteinExistence type="predicted"/>
<keyword evidence="2" id="KW-1185">Reference proteome</keyword>
<organism evidence="1 2">
    <name type="scientific">Mucilaginibacter glaciei</name>
    <dbReference type="NCBI Taxonomy" id="2772109"/>
    <lineage>
        <taxon>Bacteria</taxon>
        <taxon>Pseudomonadati</taxon>
        <taxon>Bacteroidota</taxon>
        <taxon>Sphingobacteriia</taxon>
        <taxon>Sphingobacteriales</taxon>
        <taxon>Sphingobacteriaceae</taxon>
        <taxon>Mucilaginibacter</taxon>
    </lineage>
</organism>